<dbReference type="PANTHER" id="PTHR44757:SF2">
    <property type="entry name" value="BIOFILM ARCHITECTURE MAINTENANCE PROTEIN MBAA"/>
    <property type="match status" value="1"/>
</dbReference>
<dbReference type="InterPro" id="IPR000700">
    <property type="entry name" value="PAS-assoc_C"/>
</dbReference>
<dbReference type="RefSeq" id="WP_097012269.1">
    <property type="nucleotide sequence ID" value="NZ_LT907975.1"/>
</dbReference>
<keyword evidence="10" id="KW-0902">Two-component regulatory system</keyword>
<dbReference type="Pfam" id="PF00990">
    <property type="entry name" value="GGDEF"/>
    <property type="match status" value="1"/>
</dbReference>
<dbReference type="GO" id="GO:0000160">
    <property type="term" value="P:phosphorelay signal transduction system"/>
    <property type="evidence" value="ECO:0007669"/>
    <property type="project" value="UniProtKB-KW"/>
</dbReference>
<feature type="domain" description="EAL" evidence="17">
    <location>
        <begin position="597"/>
        <end position="855"/>
    </location>
</feature>
<reference evidence="21" key="1">
    <citation type="submission" date="2017-09" db="EMBL/GenBank/DDBJ databases">
        <authorList>
            <person name="Regsiter A."/>
            <person name="William W."/>
        </authorList>
    </citation>
    <scope>NUCLEOTIDE SEQUENCE [LARGE SCALE GENOMIC DNA]</scope>
    <source>
        <strain evidence="21">500-1</strain>
    </source>
</reference>
<evidence type="ECO:0000259" key="19">
    <source>
        <dbReference type="PROSITE" id="PS50887"/>
    </source>
</evidence>
<dbReference type="GO" id="GO:0005886">
    <property type="term" value="C:plasma membrane"/>
    <property type="evidence" value="ECO:0007669"/>
    <property type="project" value="UniProtKB-SubCell"/>
</dbReference>
<evidence type="ECO:0000256" key="12">
    <source>
        <dbReference type="ARBA" id="ARBA00051114"/>
    </source>
</evidence>
<dbReference type="CDD" id="cd06225">
    <property type="entry name" value="HAMP"/>
    <property type="match status" value="1"/>
</dbReference>
<dbReference type="InterPro" id="IPR035965">
    <property type="entry name" value="PAS-like_dom_sf"/>
</dbReference>
<evidence type="ECO:0000313" key="20">
    <source>
        <dbReference type="EMBL" id="SOB59393.1"/>
    </source>
</evidence>
<dbReference type="Gene3D" id="3.30.70.270">
    <property type="match status" value="1"/>
</dbReference>
<evidence type="ECO:0000259" key="15">
    <source>
        <dbReference type="PROSITE" id="PS50112"/>
    </source>
</evidence>
<dbReference type="CDD" id="cd00130">
    <property type="entry name" value="PAS"/>
    <property type="match status" value="1"/>
</dbReference>
<proteinExistence type="predicted"/>
<evidence type="ECO:0000256" key="4">
    <source>
        <dbReference type="ARBA" id="ARBA00022679"/>
    </source>
</evidence>
<feature type="coiled-coil region" evidence="13">
    <location>
        <begin position="240"/>
        <end position="267"/>
    </location>
</feature>
<feature type="domain" description="HAMP" evidence="18">
    <location>
        <begin position="189"/>
        <end position="241"/>
    </location>
</feature>
<dbReference type="InterPro" id="IPR029151">
    <property type="entry name" value="Sensor-like_sf"/>
</dbReference>
<dbReference type="SMART" id="SM00091">
    <property type="entry name" value="PAS"/>
    <property type="match status" value="1"/>
</dbReference>
<feature type="transmembrane region" description="Helical" evidence="14">
    <location>
        <begin position="6"/>
        <end position="29"/>
    </location>
</feature>
<dbReference type="SMART" id="SM00086">
    <property type="entry name" value="PAC"/>
    <property type="match status" value="1"/>
</dbReference>
<dbReference type="NCBIfam" id="TIGR00254">
    <property type="entry name" value="GGDEF"/>
    <property type="match status" value="1"/>
</dbReference>
<dbReference type="PROSITE" id="PS50883">
    <property type="entry name" value="EAL"/>
    <property type="match status" value="1"/>
</dbReference>
<comment type="subcellular location">
    <subcellularLocation>
        <location evidence="1">Cell membrane</location>
        <topology evidence="1">Multi-pass membrane protein</topology>
    </subcellularLocation>
</comment>
<dbReference type="InterPro" id="IPR013767">
    <property type="entry name" value="PAS_fold"/>
</dbReference>
<keyword evidence="6" id="KW-0547">Nucleotide-binding</keyword>
<dbReference type="InterPro" id="IPR035919">
    <property type="entry name" value="EAL_sf"/>
</dbReference>
<keyword evidence="11 14" id="KW-0472">Membrane</keyword>
<dbReference type="SUPFAM" id="SSF55073">
    <property type="entry name" value="Nucleotide cyclase"/>
    <property type="match status" value="1"/>
</dbReference>
<dbReference type="InterPro" id="IPR043128">
    <property type="entry name" value="Rev_trsase/Diguanyl_cyclase"/>
</dbReference>
<dbReference type="SMART" id="SM00267">
    <property type="entry name" value="GGDEF"/>
    <property type="match status" value="1"/>
</dbReference>
<dbReference type="PANTHER" id="PTHR44757">
    <property type="entry name" value="DIGUANYLATE CYCLASE DGCP"/>
    <property type="match status" value="1"/>
</dbReference>
<dbReference type="Proteomes" id="UP000219215">
    <property type="component" value="Chromosome DPRO"/>
</dbReference>
<keyword evidence="8" id="KW-0067">ATP-binding</keyword>
<dbReference type="InterPro" id="IPR001610">
    <property type="entry name" value="PAC"/>
</dbReference>
<dbReference type="OrthoDB" id="7673416at2"/>
<dbReference type="Pfam" id="PF00672">
    <property type="entry name" value="HAMP"/>
    <property type="match status" value="1"/>
</dbReference>
<evidence type="ECO:0000256" key="10">
    <source>
        <dbReference type="ARBA" id="ARBA00023012"/>
    </source>
</evidence>
<dbReference type="GO" id="GO:0006355">
    <property type="term" value="P:regulation of DNA-templated transcription"/>
    <property type="evidence" value="ECO:0007669"/>
    <property type="project" value="InterPro"/>
</dbReference>
<dbReference type="GO" id="GO:0016301">
    <property type="term" value="F:kinase activity"/>
    <property type="evidence" value="ECO:0007669"/>
    <property type="project" value="UniProtKB-KW"/>
</dbReference>
<protein>
    <submittedName>
        <fullName evidence="20">Diguanylate cyclase/phosphodiesterase with PAS/PAC sensor(S)</fullName>
    </submittedName>
</protein>
<dbReference type="Gene3D" id="3.20.20.450">
    <property type="entry name" value="EAL domain"/>
    <property type="match status" value="1"/>
</dbReference>
<dbReference type="PROSITE" id="PS50113">
    <property type="entry name" value="PAC"/>
    <property type="match status" value="1"/>
</dbReference>
<evidence type="ECO:0000256" key="6">
    <source>
        <dbReference type="ARBA" id="ARBA00022741"/>
    </source>
</evidence>
<evidence type="ECO:0000256" key="11">
    <source>
        <dbReference type="ARBA" id="ARBA00023136"/>
    </source>
</evidence>
<feature type="domain" description="PAC" evidence="16">
    <location>
        <begin position="371"/>
        <end position="423"/>
    </location>
</feature>
<dbReference type="InterPro" id="IPR001633">
    <property type="entry name" value="EAL_dom"/>
</dbReference>
<dbReference type="InterPro" id="IPR029787">
    <property type="entry name" value="Nucleotide_cyclase"/>
</dbReference>
<dbReference type="Gene3D" id="3.30.450.20">
    <property type="entry name" value="PAS domain"/>
    <property type="match status" value="2"/>
</dbReference>
<dbReference type="FunFam" id="3.20.20.450:FF:000001">
    <property type="entry name" value="Cyclic di-GMP phosphodiesterase yahA"/>
    <property type="match status" value="1"/>
</dbReference>
<dbReference type="CDD" id="cd01948">
    <property type="entry name" value="EAL"/>
    <property type="match status" value="1"/>
</dbReference>
<dbReference type="InterPro" id="IPR033463">
    <property type="entry name" value="sCache_3"/>
</dbReference>
<accession>A0A2C8FAC9</accession>
<dbReference type="GO" id="GO:0071111">
    <property type="term" value="F:cyclic-guanylate-specific phosphodiesterase activity"/>
    <property type="evidence" value="ECO:0007669"/>
    <property type="project" value="UniProtKB-EC"/>
</dbReference>
<evidence type="ECO:0000259" key="18">
    <source>
        <dbReference type="PROSITE" id="PS50885"/>
    </source>
</evidence>
<evidence type="ECO:0000256" key="1">
    <source>
        <dbReference type="ARBA" id="ARBA00004651"/>
    </source>
</evidence>
<evidence type="ECO:0000259" key="16">
    <source>
        <dbReference type="PROSITE" id="PS50113"/>
    </source>
</evidence>
<evidence type="ECO:0000256" key="3">
    <source>
        <dbReference type="ARBA" id="ARBA00022553"/>
    </source>
</evidence>
<feature type="transmembrane region" description="Helical" evidence="14">
    <location>
        <begin position="171"/>
        <end position="188"/>
    </location>
</feature>
<evidence type="ECO:0000313" key="21">
    <source>
        <dbReference type="Proteomes" id="UP000219215"/>
    </source>
</evidence>
<dbReference type="AlphaFoldDB" id="A0A2C8FAC9"/>
<keyword evidence="4" id="KW-0808">Transferase</keyword>
<dbReference type="GO" id="GO:0005524">
    <property type="term" value="F:ATP binding"/>
    <property type="evidence" value="ECO:0007669"/>
    <property type="project" value="UniProtKB-KW"/>
</dbReference>
<keyword evidence="7" id="KW-0418">Kinase</keyword>
<keyword evidence="5 14" id="KW-0812">Transmembrane</keyword>
<comment type="catalytic activity">
    <reaction evidence="12">
        <text>3',3'-c-di-GMP + H2O = 5'-phosphoguanylyl(3'-&gt;5')guanosine + H(+)</text>
        <dbReference type="Rhea" id="RHEA:24902"/>
        <dbReference type="ChEBI" id="CHEBI:15377"/>
        <dbReference type="ChEBI" id="CHEBI:15378"/>
        <dbReference type="ChEBI" id="CHEBI:58754"/>
        <dbReference type="ChEBI" id="CHEBI:58805"/>
        <dbReference type="EC" id="3.1.4.52"/>
    </reaction>
    <physiologicalReaction direction="left-to-right" evidence="12">
        <dbReference type="Rhea" id="RHEA:24903"/>
    </physiologicalReaction>
</comment>
<keyword evidence="3" id="KW-0597">Phosphoprotein</keyword>
<feature type="domain" description="GGDEF" evidence="19">
    <location>
        <begin position="455"/>
        <end position="588"/>
    </location>
</feature>
<dbReference type="FunFam" id="3.30.70.270:FF:000001">
    <property type="entry name" value="Diguanylate cyclase domain protein"/>
    <property type="match status" value="1"/>
</dbReference>
<dbReference type="CDD" id="cd01949">
    <property type="entry name" value="GGDEF"/>
    <property type="match status" value="1"/>
</dbReference>
<evidence type="ECO:0000256" key="7">
    <source>
        <dbReference type="ARBA" id="ARBA00022777"/>
    </source>
</evidence>
<dbReference type="PROSITE" id="PS50887">
    <property type="entry name" value="GGDEF"/>
    <property type="match status" value="1"/>
</dbReference>
<dbReference type="Pfam" id="PF00989">
    <property type="entry name" value="PAS"/>
    <property type="match status" value="1"/>
</dbReference>
<feature type="domain" description="PAS" evidence="15">
    <location>
        <begin position="296"/>
        <end position="337"/>
    </location>
</feature>
<evidence type="ECO:0000256" key="13">
    <source>
        <dbReference type="SAM" id="Coils"/>
    </source>
</evidence>
<dbReference type="InterPro" id="IPR000014">
    <property type="entry name" value="PAS"/>
</dbReference>
<dbReference type="Pfam" id="PF00563">
    <property type="entry name" value="EAL"/>
    <property type="match status" value="1"/>
</dbReference>
<sequence>MKAPKLFLKPLLFMFLLFGVLAVVTSFMFTTRLKREMTREYESKALALASSVAESDIESILQLDAGSVQARIAQYQDIAGVSYVVVTDDAGEVIAHTFTPQVPEFIQQLSNDTAKLLSGDEHLLRDVTFNDGPNLHVARPILSGLGGYVHIGMDSKVIEQNIRESVMEQQLLTLTLFGASTILAFLFFHNLSRPLGELADYARRVANKDFSDVPVIKSKDEVGQLATAMQSMAMHIAELVTNLEQRVKEKTSQLEEARDALKDTVEERTSELIRANTQLKIEIAERKVIGEALRKTEKKYRSIFENAVEGIYQTSPSGRFLSANPAMARILGYSSPEDLMGAIYDIGTQMYVDPKRRTTFLEHIQDNDEVISFVSKIRRKDGRIIWISENTRLIRDTDGSVLYYEGSVEDITLRKKAEDQLKRQAFHDSLTGLPNRALFLDHLHMAMARAKRRKHLFAVIYMDLDRFKVINDSLGHDTGDELLRNVARILETCARETDTVARFGGDEFAILLEEITAPRDAITIARRILDGVRQPFHIQGHEVFTSASMGIVLKTDGYERPEALLRDADTAMYRAKELGKSRFKVFNQKMHDQALMLMALETDLRRAVDLNEFEVVYQPIICLETREVCGFEALVRWRHPKHGMISPDQFIPLAEDTGLIYAIDSLVLRNACLQITEWQNRFGTMLSGPLTLNINVSGKHFGQSMLPGQVKRALEDSSMAPEHLNLEITESALMDNPSIAEDILKQLKNLGIHVCIDDFGTGYSSLSYLQRFPIDVVKVDRSFISDVEDNLDSQAIVRTVFSLGESLGLKIVAEGVETPKQLIFLESEGCRYVQGFLFYKPLSVEEATSLLVKASM</sequence>
<dbReference type="InterPro" id="IPR003660">
    <property type="entry name" value="HAMP_dom"/>
</dbReference>
<dbReference type="Pfam" id="PF17203">
    <property type="entry name" value="sCache_3_2"/>
    <property type="match status" value="1"/>
</dbReference>
<evidence type="ECO:0000256" key="5">
    <source>
        <dbReference type="ARBA" id="ARBA00022692"/>
    </source>
</evidence>
<keyword evidence="9 14" id="KW-1133">Transmembrane helix</keyword>
<dbReference type="SUPFAM" id="SSF55785">
    <property type="entry name" value="PYP-like sensor domain (PAS domain)"/>
    <property type="match status" value="1"/>
</dbReference>
<keyword evidence="13" id="KW-0175">Coiled coil</keyword>
<organism evidence="20 21">
    <name type="scientific">Pseudodesulfovibrio profundus</name>
    <dbReference type="NCBI Taxonomy" id="57320"/>
    <lineage>
        <taxon>Bacteria</taxon>
        <taxon>Pseudomonadati</taxon>
        <taxon>Thermodesulfobacteriota</taxon>
        <taxon>Desulfovibrionia</taxon>
        <taxon>Desulfovibrionales</taxon>
        <taxon>Desulfovibrionaceae</taxon>
    </lineage>
</organism>
<dbReference type="SMART" id="SM00304">
    <property type="entry name" value="HAMP"/>
    <property type="match status" value="1"/>
</dbReference>
<dbReference type="InterPro" id="IPR000160">
    <property type="entry name" value="GGDEF_dom"/>
</dbReference>
<keyword evidence="2" id="KW-1003">Cell membrane</keyword>
<dbReference type="Gene3D" id="6.10.340.10">
    <property type="match status" value="1"/>
</dbReference>
<evidence type="ECO:0000259" key="17">
    <source>
        <dbReference type="PROSITE" id="PS50883"/>
    </source>
</evidence>
<dbReference type="SUPFAM" id="SSF103190">
    <property type="entry name" value="Sensory domain-like"/>
    <property type="match status" value="1"/>
</dbReference>
<keyword evidence="21" id="KW-1185">Reference proteome</keyword>
<name>A0A2C8FAC9_9BACT</name>
<gene>
    <name evidence="20" type="ORF">DPRO_2485</name>
</gene>
<dbReference type="KEGG" id="pprf:DPRO_2485"/>
<dbReference type="NCBIfam" id="TIGR00229">
    <property type="entry name" value="sensory_box"/>
    <property type="match status" value="1"/>
</dbReference>
<dbReference type="EMBL" id="LT907975">
    <property type="protein sequence ID" value="SOB59393.1"/>
    <property type="molecule type" value="Genomic_DNA"/>
</dbReference>
<evidence type="ECO:0000256" key="8">
    <source>
        <dbReference type="ARBA" id="ARBA00022840"/>
    </source>
</evidence>
<evidence type="ECO:0000256" key="2">
    <source>
        <dbReference type="ARBA" id="ARBA00022475"/>
    </source>
</evidence>
<dbReference type="GO" id="GO:0071732">
    <property type="term" value="P:cellular response to nitric oxide"/>
    <property type="evidence" value="ECO:0007669"/>
    <property type="project" value="UniProtKB-ARBA"/>
</dbReference>
<dbReference type="SUPFAM" id="SSF158472">
    <property type="entry name" value="HAMP domain-like"/>
    <property type="match status" value="1"/>
</dbReference>
<dbReference type="PROSITE" id="PS50112">
    <property type="entry name" value="PAS"/>
    <property type="match status" value="1"/>
</dbReference>
<dbReference type="PROSITE" id="PS50885">
    <property type="entry name" value="HAMP"/>
    <property type="match status" value="1"/>
</dbReference>
<evidence type="ECO:0000256" key="9">
    <source>
        <dbReference type="ARBA" id="ARBA00022989"/>
    </source>
</evidence>
<evidence type="ECO:0000256" key="14">
    <source>
        <dbReference type="SAM" id="Phobius"/>
    </source>
</evidence>
<dbReference type="SMART" id="SM00052">
    <property type="entry name" value="EAL"/>
    <property type="match status" value="1"/>
</dbReference>
<dbReference type="SUPFAM" id="SSF141868">
    <property type="entry name" value="EAL domain-like"/>
    <property type="match status" value="1"/>
</dbReference>
<dbReference type="InterPro" id="IPR052155">
    <property type="entry name" value="Biofilm_reg_signaling"/>
</dbReference>